<dbReference type="InterPro" id="IPR000560">
    <property type="entry name" value="His_Pase_clade-2"/>
</dbReference>
<dbReference type="InterPro" id="IPR050645">
    <property type="entry name" value="Histidine_acid_phosphatase"/>
</dbReference>
<gene>
    <name evidence="5" type="ORF">JKP88DRAFT_349450</name>
</gene>
<accession>A0A835YSM2</accession>
<dbReference type="OrthoDB" id="10257284at2759"/>
<comment type="similarity">
    <text evidence="1">Belongs to the histidine acid phosphatase family.</text>
</comment>
<evidence type="ECO:0000313" key="6">
    <source>
        <dbReference type="Proteomes" id="UP000664859"/>
    </source>
</evidence>
<dbReference type="PANTHER" id="PTHR11567:SF110">
    <property type="entry name" value="2-PHOSPHOXYLOSE PHOSPHATASE 1"/>
    <property type="match status" value="1"/>
</dbReference>
<protein>
    <submittedName>
        <fullName evidence="5">Histidine phosphatase superfamily</fullName>
    </submittedName>
</protein>
<evidence type="ECO:0000256" key="1">
    <source>
        <dbReference type="ARBA" id="ARBA00005375"/>
    </source>
</evidence>
<dbReference type="PANTHER" id="PTHR11567">
    <property type="entry name" value="ACID PHOSPHATASE-RELATED"/>
    <property type="match status" value="1"/>
</dbReference>
<evidence type="ECO:0000313" key="5">
    <source>
        <dbReference type="EMBL" id="KAG5180690.1"/>
    </source>
</evidence>
<dbReference type="Gene3D" id="3.40.50.1240">
    <property type="entry name" value="Phosphoglycerate mutase-like"/>
    <property type="match status" value="1"/>
</dbReference>
<reference evidence="5" key="1">
    <citation type="submission" date="2021-02" db="EMBL/GenBank/DDBJ databases">
        <title>First Annotated Genome of the Yellow-green Alga Tribonema minus.</title>
        <authorList>
            <person name="Mahan K.M."/>
        </authorList>
    </citation>
    <scope>NUCLEOTIDE SEQUENCE</scope>
    <source>
        <strain evidence="5">UTEX B ZZ1240</strain>
    </source>
</reference>
<dbReference type="AlphaFoldDB" id="A0A835YSM2"/>
<name>A0A835YSM2_9STRA</name>
<dbReference type="SUPFAM" id="SSF53254">
    <property type="entry name" value="Phosphoglycerate mutase-like"/>
    <property type="match status" value="1"/>
</dbReference>
<feature type="transmembrane region" description="Helical" evidence="4">
    <location>
        <begin position="647"/>
        <end position="670"/>
    </location>
</feature>
<feature type="region of interest" description="Disordered" evidence="3">
    <location>
        <begin position="592"/>
        <end position="638"/>
    </location>
</feature>
<keyword evidence="4" id="KW-0812">Transmembrane</keyword>
<dbReference type="PROSITE" id="PS00778">
    <property type="entry name" value="HIS_ACID_PHOSPHAT_2"/>
    <property type="match status" value="1"/>
</dbReference>
<dbReference type="InterPro" id="IPR033379">
    <property type="entry name" value="Acid_Pase_AS"/>
</dbReference>
<keyword evidence="2" id="KW-0378">Hydrolase</keyword>
<evidence type="ECO:0000256" key="4">
    <source>
        <dbReference type="SAM" id="Phobius"/>
    </source>
</evidence>
<keyword evidence="6" id="KW-1185">Reference proteome</keyword>
<dbReference type="Pfam" id="PF00328">
    <property type="entry name" value="His_Phos_2"/>
    <property type="match status" value="1"/>
</dbReference>
<keyword evidence="4" id="KW-1133">Transmembrane helix</keyword>
<dbReference type="Proteomes" id="UP000664859">
    <property type="component" value="Unassembled WGS sequence"/>
</dbReference>
<sequence length="710" mass="75307">MQAEVGGSEGGGGRSWGSMQQTMHGEAMEFLVEQQRASALNVLDGRRGTYSLSPGTLHKDAVHQGPYRKGIGVAAAAAAEPLSLEHCSHDMSSRAIPALNESLVQTFGDGIALEDVKILQAQTTTVERPSPVVLTNGSYIGDGQPPMFRKLYEDSGKSANTLLGGTCMLGQLLEEGLQQHVANGNLLRDAYICKGGAQCLFQDDLEAVSTLINGSASGEVRLRSTDLQRTLLSGQTLTATFFDVAAARAAALDALYRPDANVNGTGTGPFPNATADSQGASGNDTGIPIGVDLGLLTGDALIVPWHTGDYAVDRLYTNEQACPRLTEIAAASSNSPEFIEEFHKSPNVRALNESIKAAWGINDVDWKITLDCTITTACTGNALPPDMTPELVASVLNISTFVENYKHFYNDNEFAKLLQAPLMAELCGHVEFAKLSQAPLIAELRGHVEVATSALSTSKLKFGLWAGHDNTLMPLMAAIASSSWGEGSKWVPYASMVVLELYQWVSYASTVLLELYQVANEAYVRLIFNGSVLHVVANEAYVRLIFNGAVLHMDGGCAGKDLCAVQDFLELTAFVQDPAATNCTAALPPAVPAQTPLPTEQPTAEPVAPEVVPPVPTAPPTEKVLPGGTTGPGGPDDAQANQYSGQVVVAFSLACFIIGLLTGAAPLIIFQRRFNYEAVGGADTAVDSGGYQYQMPEISNNVRRNLETFA</sequence>
<keyword evidence="4" id="KW-0472">Membrane</keyword>
<evidence type="ECO:0000256" key="3">
    <source>
        <dbReference type="SAM" id="MobiDB-lite"/>
    </source>
</evidence>
<dbReference type="GO" id="GO:0016791">
    <property type="term" value="F:phosphatase activity"/>
    <property type="evidence" value="ECO:0007669"/>
    <property type="project" value="TreeGrafter"/>
</dbReference>
<comment type="caution">
    <text evidence="5">The sequence shown here is derived from an EMBL/GenBank/DDBJ whole genome shotgun (WGS) entry which is preliminary data.</text>
</comment>
<organism evidence="5 6">
    <name type="scientific">Tribonema minus</name>
    <dbReference type="NCBI Taxonomy" id="303371"/>
    <lineage>
        <taxon>Eukaryota</taxon>
        <taxon>Sar</taxon>
        <taxon>Stramenopiles</taxon>
        <taxon>Ochrophyta</taxon>
        <taxon>PX clade</taxon>
        <taxon>Xanthophyceae</taxon>
        <taxon>Tribonematales</taxon>
        <taxon>Tribonemataceae</taxon>
        <taxon>Tribonema</taxon>
    </lineage>
</organism>
<feature type="compositionally biased region" description="Low complexity" evidence="3">
    <location>
        <begin position="598"/>
        <end position="610"/>
    </location>
</feature>
<evidence type="ECO:0000256" key="2">
    <source>
        <dbReference type="ARBA" id="ARBA00022801"/>
    </source>
</evidence>
<dbReference type="EMBL" id="JAFCMP010000368">
    <property type="protein sequence ID" value="KAG5180690.1"/>
    <property type="molecule type" value="Genomic_DNA"/>
</dbReference>
<dbReference type="InterPro" id="IPR029033">
    <property type="entry name" value="His_PPase_superfam"/>
</dbReference>
<proteinExistence type="inferred from homology"/>